<accession>A0ABS6USQ3</accession>
<protein>
    <submittedName>
        <fullName evidence="1">SRPBCC family protein</fullName>
    </submittedName>
</protein>
<evidence type="ECO:0000313" key="2">
    <source>
        <dbReference type="Proteomes" id="UP000694287"/>
    </source>
</evidence>
<gene>
    <name evidence="1" type="ORF">I4I81_13560</name>
</gene>
<dbReference type="Proteomes" id="UP000694287">
    <property type="component" value="Unassembled WGS sequence"/>
</dbReference>
<evidence type="ECO:0000313" key="1">
    <source>
        <dbReference type="EMBL" id="MBW0135275.1"/>
    </source>
</evidence>
<dbReference type="InterPro" id="IPR019587">
    <property type="entry name" value="Polyketide_cyclase/dehydratase"/>
</dbReference>
<dbReference type="RefSeq" id="WP_218606343.1">
    <property type="nucleotide sequence ID" value="NZ_JADQDJ010000593.1"/>
</dbReference>
<organism evidence="1 2">
    <name type="scientific">Pseudonocardia abyssalis</name>
    <dbReference type="NCBI Taxonomy" id="2792008"/>
    <lineage>
        <taxon>Bacteria</taxon>
        <taxon>Bacillati</taxon>
        <taxon>Actinomycetota</taxon>
        <taxon>Actinomycetes</taxon>
        <taxon>Pseudonocardiales</taxon>
        <taxon>Pseudonocardiaceae</taxon>
        <taxon>Pseudonocardia</taxon>
    </lineage>
</organism>
<sequence length="162" mass="17625">MSRFSATTESEAVVAAERSRIWAVLTDPVLLPQLTPLLKKIETDGEHWRWHLVGLSVLGVGISPVFTEKMTFDTGDGDGHRIDYTHAPPRGARESTGAEGWYVLTDEPGGGTRLAISLGLSVELPLPRLAAPAVNAVMKETMQRMGDRFSANLLRHLGVPAR</sequence>
<keyword evidence="2" id="KW-1185">Reference proteome</keyword>
<dbReference type="EMBL" id="JADQDK010000001">
    <property type="protein sequence ID" value="MBW0135275.1"/>
    <property type="molecule type" value="Genomic_DNA"/>
</dbReference>
<reference evidence="1 2" key="1">
    <citation type="submission" date="2020-11" db="EMBL/GenBank/DDBJ databases">
        <title>Pseudonocardia abyssalis sp. nov. and Pseudonocardia oceani sp. nov., description and phylogenomic analysis of two novel actinomycetes isolated from the deep Southern Ocean.</title>
        <authorList>
            <person name="Parra J."/>
        </authorList>
    </citation>
    <scope>NUCLEOTIDE SEQUENCE [LARGE SCALE GENOMIC DNA]</scope>
    <source>
        <strain evidence="1 2">KRD-168</strain>
    </source>
</reference>
<proteinExistence type="predicted"/>
<comment type="caution">
    <text evidence="1">The sequence shown here is derived from an EMBL/GenBank/DDBJ whole genome shotgun (WGS) entry which is preliminary data.</text>
</comment>
<dbReference type="Pfam" id="PF10604">
    <property type="entry name" value="Polyketide_cyc2"/>
    <property type="match status" value="1"/>
</dbReference>
<name>A0ABS6USQ3_9PSEU</name>